<evidence type="ECO:0000256" key="1">
    <source>
        <dbReference type="ARBA" id="ARBA00006721"/>
    </source>
</evidence>
<organism evidence="4 5">
    <name type="scientific">Cercospora zeae-maydis SCOH1-5</name>
    <dbReference type="NCBI Taxonomy" id="717836"/>
    <lineage>
        <taxon>Eukaryota</taxon>
        <taxon>Fungi</taxon>
        <taxon>Dikarya</taxon>
        <taxon>Ascomycota</taxon>
        <taxon>Pezizomycotina</taxon>
        <taxon>Dothideomycetes</taxon>
        <taxon>Dothideomycetidae</taxon>
        <taxon>Mycosphaerellales</taxon>
        <taxon>Mycosphaerellaceae</taxon>
        <taxon>Cercospora</taxon>
    </lineage>
</organism>
<reference evidence="4" key="1">
    <citation type="journal article" date="2020" name="Stud. Mycol.">
        <title>101 Dothideomycetes genomes: a test case for predicting lifestyles and emergence of pathogens.</title>
        <authorList>
            <person name="Haridas S."/>
            <person name="Albert R."/>
            <person name="Binder M."/>
            <person name="Bloem J."/>
            <person name="Labutti K."/>
            <person name="Salamov A."/>
            <person name="Andreopoulos B."/>
            <person name="Baker S."/>
            <person name="Barry K."/>
            <person name="Bills G."/>
            <person name="Bluhm B."/>
            <person name="Cannon C."/>
            <person name="Castanera R."/>
            <person name="Culley D."/>
            <person name="Daum C."/>
            <person name="Ezra D."/>
            <person name="Gonzalez J."/>
            <person name="Henrissat B."/>
            <person name="Kuo A."/>
            <person name="Liang C."/>
            <person name="Lipzen A."/>
            <person name="Lutzoni F."/>
            <person name="Magnuson J."/>
            <person name="Mondo S."/>
            <person name="Nolan M."/>
            <person name="Ohm R."/>
            <person name="Pangilinan J."/>
            <person name="Park H.-J."/>
            <person name="Ramirez L."/>
            <person name="Alfaro M."/>
            <person name="Sun H."/>
            <person name="Tritt A."/>
            <person name="Yoshinaga Y."/>
            <person name="Zwiers L.-H."/>
            <person name="Turgeon B."/>
            <person name="Goodwin S."/>
            <person name="Spatafora J."/>
            <person name="Crous P."/>
            <person name="Grigoriev I."/>
        </authorList>
    </citation>
    <scope>NUCLEOTIDE SEQUENCE</scope>
    <source>
        <strain evidence="4">SCOH1-5</strain>
    </source>
</reference>
<dbReference type="CDD" id="cd06532">
    <property type="entry name" value="Glyco_transf_25"/>
    <property type="match status" value="1"/>
</dbReference>
<evidence type="ECO:0000256" key="3">
    <source>
        <dbReference type="ARBA" id="ARBA00022679"/>
    </source>
</evidence>
<dbReference type="InterPro" id="IPR050757">
    <property type="entry name" value="Collagen_mod_GT25"/>
</dbReference>
<comment type="similarity">
    <text evidence="1">Belongs to the glycosyltransferase 25 family.</text>
</comment>
<keyword evidence="5" id="KW-1185">Reference proteome</keyword>
<evidence type="ECO:0000313" key="4">
    <source>
        <dbReference type="EMBL" id="KAF2209961.1"/>
    </source>
</evidence>
<proteinExistence type="inferred from homology"/>
<dbReference type="PANTHER" id="PTHR10730">
    <property type="entry name" value="PROCOLLAGEN-LYSINE,2-OXOGLUTARATE 5-DIOXYGENASE/GLYCOSYLTRANSFERASE 25 FAMILY MEMBER"/>
    <property type="match status" value="1"/>
</dbReference>
<sequence>MARRTNDPRKTPTIMDDVQNATLGFQKMFVVNLPTRYDRRDAMSLAAALTGLQVEYIDGQAGVDRARQPPGGSEVEMPQGSFDSWRAHMDVMRRIVEDNIQSALVLEDDVDWDVRIKSQMQDFARGSQMLIQPLQGTTDQYLDPTINGPTDEHEHSDFAVGDAVIEESVTSPYGDLDRWDLLWIGHCGCQFPMPEDHDTPLGRVVFGNDHTVPTVKQIDIELGHPQLIDEYPDHTRVVSRARMHTCTLGYGVSQLGARRLLYELAVHAMTGTNDMMFRSACHGSDGRRAMNCLTVQPPLFEHHRQAGNKSLYSDIDKHEGYNEEAFTPNVRWSTRLNFDTLAAGLDDYLDSYPDP</sequence>
<dbReference type="PANTHER" id="PTHR10730:SF53">
    <property type="entry name" value="GLYCOSYLTRANSFERASE 25 FAMILY MEMBER"/>
    <property type="match status" value="1"/>
</dbReference>
<dbReference type="AlphaFoldDB" id="A0A6A6F992"/>
<name>A0A6A6F992_9PEZI</name>
<evidence type="ECO:0000256" key="2">
    <source>
        <dbReference type="ARBA" id="ARBA00022676"/>
    </source>
</evidence>
<keyword evidence="3 4" id="KW-0808">Transferase</keyword>
<dbReference type="OrthoDB" id="47375at2759"/>
<gene>
    <name evidence="4" type="ORF">CERZMDRAFT_46223</name>
</gene>
<dbReference type="GO" id="GO:0016740">
    <property type="term" value="F:transferase activity"/>
    <property type="evidence" value="ECO:0007669"/>
    <property type="project" value="UniProtKB-KW"/>
</dbReference>
<accession>A0A6A6F992</accession>
<dbReference type="Proteomes" id="UP000799539">
    <property type="component" value="Unassembled WGS sequence"/>
</dbReference>
<dbReference type="InterPro" id="IPR002654">
    <property type="entry name" value="Glyco_trans_25"/>
</dbReference>
<dbReference type="EMBL" id="ML992684">
    <property type="protein sequence ID" value="KAF2209961.1"/>
    <property type="molecule type" value="Genomic_DNA"/>
</dbReference>
<protein>
    <submittedName>
        <fullName evidence="4">Glycosyltransferase family 25 protein</fullName>
    </submittedName>
</protein>
<keyword evidence="2" id="KW-0328">Glycosyltransferase</keyword>
<evidence type="ECO:0000313" key="5">
    <source>
        <dbReference type="Proteomes" id="UP000799539"/>
    </source>
</evidence>